<dbReference type="PANTHER" id="PTHR43280:SF32">
    <property type="entry name" value="TRANSCRIPTIONAL REGULATORY PROTEIN"/>
    <property type="match status" value="1"/>
</dbReference>
<sequence length="285" mass="33129">MENIPIRSITNVPQESILSDSFSIRDVQEVFGGKDSIQDTHRHTFFYMLALQKGAGSHEIDFIPYEVSDNTIFFMRPGQVHKLTLKAGSTGYLMQFTIAFYSPQDHKASHVLRRVGSINSYQFNDQNFEKLFSVLRYIFQEYTDQQEGFQEVIKANLGICFIELLRQNNQKSSESTNLYGQERLEELLELLETHAINHKQVSDYADMLNLSVYQLNAITKSMLGKTCSELITDYCILEAKRYLLATSNQVNQIAYYLGYEDTSYFIRFFKKHTGYSPEAFRHNFR</sequence>
<gene>
    <name evidence="5" type="ORF">QNI16_11450</name>
</gene>
<dbReference type="PANTHER" id="PTHR43280">
    <property type="entry name" value="ARAC-FAMILY TRANSCRIPTIONAL REGULATOR"/>
    <property type="match status" value="1"/>
</dbReference>
<evidence type="ECO:0000256" key="1">
    <source>
        <dbReference type="ARBA" id="ARBA00023015"/>
    </source>
</evidence>
<evidence type="ECO:0000259" key="4">
    <source>
        <dbReference type="PROSITE" id="PS01124"/>
    </source>
</evidence>
<feature type="domain" description="HTH araC/xylS-type" evidence="4">
    <location>
        <begin position="185"/>
        <end position="283"/>
    </location>
</feature>
<dbReference type="InterPro" id="IPR003313">
    <property type="entry name" value="AraC-bd"/>
</dbReference>
<proteinExistence type="predicted"/>
<comment type="caution">
    <text evidence="5">The sequence shown here is derived from an EMBL/GenBank/DDBJ whole genome shotgun (WGS) entry which is preliminary data.</text>
</comment>
<dbReference type="InterPro" id="IPR037923">
    <property type="entry name" value="HTH-like"/>
</dbReference>
<keyword evidence="3" id="KW-0804">Transcription</keyword>
<dbReference type="AlphaFoldDB" id="A0AAE3QLY4"/>
<dbReference type="SMART" id="SM00342">
    <property type="entry name" value="HTH_ARAC"/>
    <property type="match status" value="1"/>
</dbReference>
<dbReference type="GO" id="GO:0043565">
    <property type="term" value="F:sequence-specific DNA binding"/>
    <property type="evidence" value="ECO:0007669"/>
    <property type="project" value="InterPro"/>
</dbReference>
<dbReference type="PROSITE" id="PS01124">
    <property type="entry name" value="HTH_ARAC_FAMILY_2"/>
    <property type="match status" value="1"/>
</dbReference>
<dbReference type="RefSeq" id="WP_313978441.1">
    <property type="nucleotide sequence ID" value="NZ_JASJOS010000004.1"/>
</dbReference>
<evidence type="ECO:0000313" key="6">
    <source>
        <dbReference type="Proteomes" id="UP001241110"/>
    </source>
</evidence>
<dbReference type="Pfam" id="PF12833">
    <property type="entry name" value="HTH_18"/>
    <property type="match status" value="1"/>
</dbReference>
<evidence type="ECO:0000256" key="3">
    <source>
        <dbReference type="ARBA" id="ARBA00023163"/>
    </source>
</evidence>
<dbReference type="PRINTS" id="PR00032">
    <property type="entry name" value="HTHARAC"/>
</dbReference>
<dbReference type="SUPFAM" id="SSF51215">
    <property type="entry name" value="Regulatory protein AraC"/>
    <property type="match status" value="1"/>
</dbReference>
<name>A0AAE3QLY4_9BACT</name>
<dbReference type="InterPro" id="IPR018060">
    <property type="entry name" value="HTH_AraC"/>
</dbReference>
<dbReference type="Gene3D" id="1.10.10.60">
    <property type="entry name" value="Homeodomain-like"/>
    <property type="match status" value="1"/>
</dbReference>
<dbReference type="GO" id="GO:0003700">
    <property type="term" value="F:DNA-binding transcription factor activity"/>
    <property type="evidence" value="ECO:0007669"/>
    <property type="project" value="InterPro"/>
</dbReference>
<keyword evidence="2" id="KW-0238">DNA-binding</keyword>
<dbReference type="Proteomes" id="UP001241110">
    <property type="component" value="Unassembled WGS sequence"/>
</dbReference>
<dbReference type="Pfam" id="PF02311">
    <property type="entry name" value="AraC_binding"/>
    <property type="match status" value="1"/>
</dbReference>
<reference evidence="5" key="1">
    <citation type="submission" date="2023-05" db="EMBL/GenBank/DDBJ databases">
        <authorList>
            <person name="Zhang X."/>
        </authorList>
    </citation>
    <scope>NUCLEOTIDE SEQUENCE</scope>
    <source>
        <strain evidence="5">YF14B1</strain>
    </source>
</reference>
<evidence type="ECO:0000256" key="2">
    <source>
        <dbReference type="ARBA" id="ARBA00023125"/>
    </source>
</evidence>
<keyword evidence="1" id="KW-0805">Transcription regulation</keyword>
<accession>A0AAE3QLY4</accession>
<dbReference type="EMBL" id="JASJOS010000004">
    <property type="protein sequence ID" value="MDJ1481101.1"/>
    <property type="molecule type" value="Genomic_DNA"/>
</dbReference>
<dbReference type="InterPro" id="IPR009057">
    <property type="entry name" value="Homeodomain-like_sf"/>
</dbReference>
<organism evidence="5 6">
    <name type="scientific">Xanthocytophaga flava</name>
    <dbReference type="NCBI Taxonomy" id="3048013"/>
    <lineage>
        <taxon>Bacteria</taxon>
        <taxon>Pseudomonadati</taxon>
        <taxon>Bacteroidota</taxon>
        <taxon>Cytophagia</taxon>
        <taxon>Cytophagales</taxon>
        <taxon>Rhodocytophagaceae</taxon>
        <taxon>Xanthocytophaga</taxon>
    </lineage>
</organism>
<evidence type="ECO:0000313" key="5">
    <source>
        <dbReference type="EMBL" id="MDJ1481101.1"/>
    </source>
</evidence>
<dbReference type="SUPFAM" id="SSF46689">
    <property type="entry name" value="Homeodomain-like"/>
    <property type="match status" value="1"/>
</dbReference>
<dbReference type="InterPro" id="IPR020449">
    <property type="entry name" value="Tscrpt_reg_AraC-type_HTH"/>
</dbReference>
<protein>
    <submittedName>
        <fullName evidence="5">AraC family transcriptional regulator</fullName>
    </submittedName>
</protein>